<accession>A0ABW0ZVS0</accession>
<dbReference type="InterPro" id="IPR036396">
    <property type="entry name" value="Cyt_P450_sf"/>
</dbReference>
<gene>
    <name evidence="3" type="ORF">ACFPZN_14245</name>
</gene>
<dbReference type="Proteomes" id="UP001596074">
    <property type="component" value="Unassembled WGS sequence"/>
</dbReference>
<reference evidence="4" key="1">
    <citation type="journal article" date="2019" name="Int. J. Syst. Evol. Microbiol.">
        <title>The Global Catalogue of Microorganisms (GCM) 10K type strain sequencing project: providing services to taxonomists for standard genome sequencing and annotation.</title>
        <authorList>
            <consortium name="The Broad Institute Genomics Platform"/>
            <consortium name="The Broad Institute Genome Sequencing Center for Infectious Disease"/>
            <person name="Wu L."/>
            <person name="Ma J."/>
        </authorList>
    </citation>
    <scope>NUCLEOTIDE SEQUENCE [LARGE SCALE GENOMIC DNA]</scope>
    <source>
        <strain evidence="4">KCTC 42087</strain>
    </source>
</reference>
<dbReference type="PANTHER" id="PTHR46696:SF1">
    <property type="entry name" value="CYTOCHROME P450 YJIB-RELATED"/>
    <property type="match status" value="1"/>
</dbReference>
<dbReference type="PRINTS" id="PR00359">
    <property type="entry name" value="BP450"/>
</dbReference>
<proteinExistence type="inferred from homology"/>
<dbReference type="PANTHER" id="PTHR46696">
    <property type="entry name" value="P450, PUTATIVE (EUROFUNG)-RELATED"/>
    <property type="match status" value="1"/>
</dbReference>
<comment type="similarity">
    <text evidence="1">Belongs to the cytochrome P450 family.</text>
</comment>
<dbReference type="RefSeq" id="WP_378282398.1">
    <property type="nucleotide sequence ID" value="NZ_JBHSON010000016.1"/>
</dbReference>
<evidence type="ECO:0000313" key="4">
    <source>
        <dbReference type="Proteomes" id="UP001596074"/>
    </source>
</evidence>
<dbReference type="PROSITE" id="PS00086">
    <property type="entry name" value="CYTOCHROME_P450"/>
    <property type="match status" value="1"/>
</dbReference>
<evidence type="ECO:0000256" key="2">
    <source>
        <dbReference type="SAM" id="MobiDB-lite"/>
    </source>
</evidence>
<sequence length="463" mass="50046">MDAPTPDEHPPLESISAEPLLTADYQTRPAVFYESLRARYGPVVPVDVLGVPIWLVLGYAQVLDVMRDPRGVWSKRVESWRAHAEGRVPADWPMLPIYTADSSAQRDGAELTRLRNAWSVGLRPFQDRTRPQAKELERAVSRYADDLITLIGEGGLTGQADLATQYARPLPLLIINRLLGFEGRQGDELVQDLWRALDAGPEAGAATARIAAAAAEICAARALQPTDDLASHMLAAAPDLTPEEIAHELPLVLGLLGDHTGTLICTTAVKVIGGDVRMRESLSAGMLPEVVNRAVIADPPLANTTLRWPKTEVRMGRYRIAAGDPVMLSLAGAHTDPAFADGIDPDAIYSSRAHLAWGSGAHACLGRELATTVTTLAVGKLFERFSALRLAVPEEQLGWHASPLSRSLRSLPVLYELPPDAAGRRPVGPPPEQIEAEPEAGRQGPTASEPSLARRVLRAFRRS</sequence>
<feature type="region of interest" description="Disordered" evidence="2">
    <location>
        <begin position="419"/>
        <end position="453"/>
    </location>
</feature>
<name>A0ABW0ZVS0_9ACTN</name>
<dbReference type="Gene3D" id="1.10.630.10">
    <property type="entry name" value="Cytochrome P450"/>
    <property type="match status" value="1"/>
</dbReference>
<keyword evidence="4" id="KW-1185">Reference proteome</keyword>
<dbReference type="EMBL" id="JBHSON010000016">
    <property type="protein sequence ID" value="MFC5746782.1"/>
    <property type="molecule type" value="Genomic_DNA"/>
</dbReference>
<dbReference type="InterPro" id="IPR002397">
    <property type="entry name" value="Cyt_P450_B"/>
</dbReference>
<dbReference type="InterPro" id="IPR017972">
    <property type="entry name" value="Cyt_P450_CS"/>
</dbReference>
<comment type="caution">
    <text evidence="3">The sequence shown here is derived from an EMBL/GenBank/DDBJ whole genome shotgun (WGS) entry which is preliminary data.</text>
</comment>
<protein>
    <submittedName>
        <fullName evidence="3">Cytochrome</fullName>
    </submittedName>
</protein>
<evidence type="ECO:0000256" key="1">
    <source>
        <dbReference type="ARBA" id="ARBA00010617"/>
    </source>
</evidence>
<dbReference type="SUPFAM" id="SSF48264">
    <property type="entry name" value="Cytochrome P450"/>
    <property type="match status" value="1"/>
</dbReference>
<organism evidence="3 4">
    <name type="scientific">Actinomadura rugatobispora</name>
    <dbReference type="NCBI Taxonomy" id="1994"/>
    <lineage>
        <taxon>Bacteria</taxon>
        <taxon>Bacillati</taxon>
        <taxon>Actinomycetota</taxon>
        <taxon>Actinomycetes</taxon>
        <taxon>Streptosporangiales</taxon>
        <taxon>Thermomonosporaceae</taxon>
        <taxon>Actinomadura</taxon>
    </lineage>
</organism>
<evidence type="ECO:0000313" key="3">
    <source>
        <dbReference type="EMBL" id="MFC5746782.1"/>
    </source>
</evidence>